<evidence type="ECO:0000313" key="2">
    <source>
        <dbReference type="Proteomes" id="UP000298663"/>
    </source>
</evidence>
<organism evidence="1 2">
    <name type="scientific">Steinernema carpocapsae</name>
    <name type="common">Entomopathogenic nematode</name>
    <dbReference type="NCBI Taxonomy" id="34508"/>
    <lineage>
        <taxon>Eukaryota</taxon>
        <taxon>Metazoa</taxon>
        <taxon>Ecdysozoa</taxon>
        <taxon>Nematoda</taxon>
        <taxon>Chromadorea</taxon>
        <taxon>Rhabditida</taxon>
        <taxon>Tylenchina</taxon>
        <taxon>Panagrolaimomorpha</taxon>
        <taxon>Strongyloidoidea</taxon>
        <taxon>Steinernematidae</taxon>
        <taxon>Steinernema</taxon>
    </lineage>
</organism>
<gene>
    <name evidence="1" type="ORF">L596_015538</name>
</gene>
<proteinExistence type="predicted"/>
<reference evidence="1 2" key="2">
    <citation type="journal article" date="2019" name="G3 (Bethesda)">
        <title>Hybrid Assembly of the Genome of the Entomopathogenic Nematode Steinernema carpocapsae Identifies the X-Chromosome.</title>
        <authorList>
            <person name="Serra L."/>
            <person name="Macchietto M."/>
            <person name="Macias-Munoz A."/>
            <person name="McGill C.J."/>
            <person name="Rodriguez I.M."/>
            <person name="Rodriguez B."/>
            <person name="Murad R."/>
            <person name="Mortazavi A."/>
        </authorList>
    </citation>
    <scope>NUCLEOTIDE SEQUENCE [LARGE SCALE GENOMIC DNA]</scope>
    <source>
        <strain evidence="1 2">ALL</strain>
    </source>
</reference>
<dbReference type="AlphaFoldDB" id="A0A4U5NFF8"/>
<keyword evidence="2" id="KW-1185">Reference proteome</keyword>
<accession>A0A4U5NFF8</accession>
<dbReference type="EMBL" id="AZBU02000004">
    <property type="protein sequence ID" value="TKR81708.1"/>
    <property type="molecule type" value="Genomic_DNA"/>
</dbReference>
<evidence type="ECO:0000313" key="1">
    <source>
        <dbReference type="EMBL" id="TKR81708.1"/>
    </source>
</evidence>
<dbReference type="Proteomes" id="UP000298663">
    <property type="component" value="Unassembled WGS sequence"/>
</dbReference>
<name>A0A4U5NFF8_STECR</name>
<comment type="caution">
    <text evidence="1">The sequence shown here is derived from an EMBL/GenBank/DDBJ whole genome shotgun (WGS) entry which is preliminary data.</text>
</comment>
<sequence>MREPEAMDCADLGFIRTAMSRPSSYIKKFFEKSTFFGKISHFVSRLANFIPFILGPFRTNRHDLWICYVMRY</sequence>
<reference evidence="1 2" key="1">
    <citation type="journal article" date="2015" name="Genome Biol.">
        <title>Comparative genomics of Steinernema reveals deeply conserved gene regulatory networks.</title>
        <authorList>
            <person name="Dillman A.R."/>
            <person name="Macchietto M."/>
            <person name="Porter C.F."/>
            <person name="Rogers A."/>
            <person name="Williams B."/>
            <person name="Antoshechkin I."/>
            <person name="Lee M.M."/>
            <person name="Goodwin Z."/>
            <person name="Lu X."/>
            <person name="Lewis E.E."/>
            <person name="Goodrich-Blair H."/>
            <person name="Stock S.P."/>
            <person name="Adams B.J."/>
            <person name="Sternberg P.W."/>
            <person name="Mortazavi A."/>
        </authorList>
    </citation>
    <scope>NUCLEOTIDE SEQUENCE [LARGE SCALE GENOMIC DNA]</scope>
    <source>
        <strain evidence="1 2">ALL</strain>
    </source>
</reference>
<protein>
    <submittedName>
        <fullName evidence="1">Uncharacterized protein</fullName>
    </submittedName>
</protein>